<dbReference type="AlphaFoldDB" id="A0A8H3KV53"/>
<accession>A0A8H3KV53</accession>
<reference evidence="2" key="1">
    <citation type="submission" date="2019-10" db="EMBL/GenBank/DDBJ databases">
        <title>Conservation and host-specific expression of non-tandemly repeated heterogenous ribosome RNA gene in arbuscular mycorrhizal fungi.</title>
        <authorList>
            <person name="Maeda T."/>
            <person name="Kobayashi Y."/>
            <person name="Nakagawa T."/>
            <person name="Ezawa T."/>
            <person name="Yamaguchi K."/>
            <person name="Bino T."/>
            <person name="Nishimoto Y."/>
            <person name="Shigenobu S."/>
            <person name="Kawaguchi M."/>
        </authorList>
    </citation>
    <scope>NUCLEOTIDE SEQUENCE</scope>
    <source>
        <strain evidence="2">HR1</strain>
    </source>
</reference>
<evidence type="ECO:0000256" key="1">
    <source>
        <dbReference type="SAM" id="Coils"/>
    </source>
</evidence>
<evidence type="ECO:0000313" key="2">
    <source>
        <dbReference type="EMBL" id="GES73546.1"/>
    </source>
</evidence>
<organism evidence="2 3">
    <name type="scientific">Rhizophagus clarus</name>
    <dbReference type="NCBI Taxonomy" id="94130"/>
    <lineage>
        <taxon>Eukaryota</taxon>
        <taxon>Fungi</taxon>
        <taxon>Fungi incertae sedis</taxon>
        <taxon>Mucoromycota</taxon>
        <taxon>Glomeromycotina</taxon>
        <taxon>Glomeromycetes</taxon>
        <taxon>Glomerales</taxon>
        <taxon>Glomeraceae</taxon>
        <taxon>Rhizophagus</taxon>
    </lineage>
</organism>
<keyword evidence="1" id="KW-0175">Coiled coil</keyword>
<gene>
    <name evidence="2" type="ORF">RCL2_000107200</name>
</gene>
<dbReference type="EMBL" id="BLAL01000006">
    <property type="protein sequence ID" value="GES73546.1"/>
    <property type="molecule type" value="Genomic_DNA"/>
</dbReference>
<protein>
    <submittedName>
        <fullName evidence="2">Uncharacterized protein</fullName>
    </submittedName>
</protein>
<sequence length="214" mass="25126">MADIDNFEYKLENIESKNTKSRKELDKKYREQESILNDMWKGLSNKDWDQSLKYFGTLVDNSGHILEIVKGQNEIVQDNISITRDVLKLLRNSRRNTELLRYSDWITDLIQEINNKLDNIEDDANTSIQLLRKILDEVSITLDEFELLMALKWKSNDEFHIKESQTEAEALETLKPESFSELQCFVEPLRKAINAVKFGEIISCLYIFLPIRAF</sequence>
<proteinExistence type="predicted"/>
<evidence type="ECO:0000313" key="3">
    <source>
        <dbReference type="Proteomes" id="UP000615446"/>
    </source>
</evidence>
<dbReference type="Proteomes" id="UP000615446">
    <property type="component" value="Unassembled WGS sequence"/>
</dbReference>
<dbReference type="OrthoDB" id="10362721at2759"/>
<name>A0A8H3KV53_9GLOM</name>
<comment type="caution">
    <text evidence="2">The sequence shown here is derived from an EMBL/GenBank/DDBJ whole genome shotgun (WGS) entry which is preliminary data.</text>
</comment>
<feature type="coiled-coil region" evidence="1">
    <location>
        <begin position="4"/>
        <end position="31"/>
    </location>
</feature>